<dbReference type="CDD" id="cd00209">
    <property type="entry name" value="DHFR"/>
    <property type="match status" value="1"/>
</dbReference>
<evidence type="ECO:0000256" key="4">
    <source>
        <dbReference type="ARBA" id="ARBA00022563"/>
    </source>
</evidence>
<accession>A0A4R0XLB1</accession>
<dbReference type="GO" id="GO:0005829">
    <property type="term" value="C:cytosol"/>
    <property type="evidence" value="ECO:0007669"/>
    <property type="project" value="TreeGrafter"/>
</dbReference>
<dbReference type="UniPathway" id="UPA00077">
    <property type="reaction ID" value="UER00158"/>
</dbReference>
<comment type="caution">
    <text evidence="9">The sequence shown here is derived from an EMBL/GenBank/DDBJ whole genome shotgun (WGS) entry which is preliminary data.</text>
</comment>
<reference evidence="9 10" key="1">
    <citation type="submission" date="2018-02" db="EMBL/GenBank/DDBJ databases">
        <title>Mycoplasma marinum and Mycoplasma todarodis sp. nov., moderately halophilic and psychrotolerant mycoplasmas isolated from cephalopods.</title>
        <authorList>
            <person name="Viver T."/>
        </authorList>
    </citation>
    <scope>NUCLEOTIDE SEQUENCE [LARGE SCALE GENOMIC DNA]</scope>
    <source>
        <strain evidence="9 10">PE</strain>
    </source>
</reference>
<dbReference type="AlphaFoldDB" id="A0A4R0XLB1"/>
<dbReference type="OrthoDB" id="9804315at2"/>
<keyword evidence="4" id="KW-0554">One-carbon metabolism</keyword>
<dbReference type="PROSITE" id="PS51330">
    <property type="entry name" value="DHFR_2"/>
    <property type="match status" value="1"/>
</dbReference>
<dbReference type="EMBL" id="PSZO01000007">
    <property type="protein sequence ID" value="TCG11433.1"/>
    <property type="molecule type" value="Genomic_DNA"/>
</dbReference>
<dbReference type="InterPro" id="IPR001796">
    <property type="entry name" value="DHFR_dom"/>
</dbReference>
<evidence type="ECO:0000313" key="10">
    <source>
        <dbReference type="Proteomes" id="UP000294192"/>
    </source>
</evidence>
<comment type="pathway">
    <text evidence="1">Cofactor biosynthesis; tetrahydrofolate biosynthesis; 5,6,7,8-tetrahydrofolate from 7,8-dihydrofolate: step 1/1.</text>
</comment>
<dbReference type="EC" id="1.5.1.3" evidence="3"/>
<protein>
    <recommendedName>
        <fullName evidence="3">dihydrofolate reductase</fullName>
        <ecNumber evidence="3">1.5.1.3</ecNumber>
    </recommendedName>
</protein>
<dbReference type="GO" id="GO:0006730">
    <property type="term" value="P:one-carbon metabolic process"/>
    <property type="evidence" value="ECO:0007669"/>
    <property type="project" value="UniProtKB-KW"/>
</dbReference>
<evidence type="ECO:0000256" key="6">
    <source>
        <dbReference type="ARBA" id="ARBA00023002"/>
    </source>
</evidence>
<dbReference type="PANTHER" id="PTHR48069">
    <property type="entry name" value="DIHYDROFOLATE REDUCTASE"/>
    <property type="match status" value="1"/>
</dbReference>
<keyword evidence="6" id="KW-0560">Oxidoreductase</keyword>
<dbReference type="PRINTS" id="PR00070">
    <property type="entry name" value="DHFR"/>
</dbReference>
<comment type="similarity">
    <text evidence="2 7">Belongs to the dihydrofolate reductase family.</text>
</comment>
<evidence type="ECO:0000259" key="8">
    <source>
        <dbReference type="PROSITE" id="PS51330"/>
    </source>
</evidence>
<feature type="domain" description="DHFR" evidence="8">
    <location>
        <begin position="1"/>
        <end position="155"/>
    </location>
</feature>
<dbReference type="GO" id="GO:0046655">
    <property type="term" value="P:folic acid metabolic process"/>
    <property type="evidence" value="ECO:0007669"/>
    <property type="project" value="TreeGrafter"/>
</dbReference>
<sequence>MIKLIVAMTGERLIGKDDKMPWHLPKEFKHFKETTMGHSLLFGRKTFQGLPNKLPGRKHYVLSSNDVEKADQTIHNDEELNKLFDKYRNSEEILFIAGGKSVYEKYAEQADEWIISYVWGNYTGNVYLNLKPVNYSKEGVVVHGDFDVVIYRKIK</sequence>
<keyword evidence="5" id="KW-0521">NADP</keyword>
<dbReference type="GO" id="GO:0004146">
    <property type="term" value="F:dihydrofolate reductase activity"/>
    <property type="evidence" value="ECO:0007669"/>
    <property type="project" value="UniProtKB-EC"/>
</dbReference>
<evidence type="ECO:0000256" key="1">
    <source>
        <dbReference type="ARBA" id="ARBA00004903"/>
    </source>
</evidence>
<proteinExistence type="inferred from homology"/>
<evidence type="ECO:0000256" key="5">
    <source>
        <dbReference type="ARBA" id="ARBA00022857"/>
    </source>
</evidence>
<evidence type="ECO:0000256" key="3">
    <source>
        <dbReference type="ARBA" id="ARBA00012856"/>
    </source>
</evidence>
<dbReference type="InterPro" id="IPR017925">
    <property type="entry name" value="DHFR_CS"/>
</dbReference>
<dbReference type="GO" id="GO:0046654">
    <property type="term" value="P:tetrahydrofolate biosynthetic process"/>
    <property type="evidence" value="ECO:0007669"/>
    <property type="project" value="UniProtKB-UniPathway"/>
</dbReference>
<dbReference type="InterPro" id="IPR024072">
    <property type="entry name" value="DHFR-like_dom_sf"/>
</dbReference>
<dbReference type="SUPFAM" id="SSF53597">
    <property type="entry name" value="Dihydrofolate reductase-like"/>
    <property type="match status" value="1"/>
</dbReference>
<evidence type="ECO:0000256" key="7">
    <source>
        <dbReference type="RuleBase" id="RU004474"/>
    </source>
</evidence>
<dbReference type="RefSeq" id="WP_131598852.1">
    <property type="nucleotide sequence ID" value="NZ_CBDBYK010000004.1"/>
</dbReference>
<dbReference type="InterPro" id="IPR012259">
    <property type="entry name" value="DHFR"/>
</dbReference>
<dbReference type="GO" id="GO:0046452">
    <property type="term" value="P:dihydrofolate metabolic process"/>
    <property type="evidence" value="ECO:0007669"/>
    <property type="project" value="TreeGrafter"/>
</dbReference>
<organism evidence="9 10">
    <name type="scientific">Mycoplasma marinum</name>
    <dbReference type="NCBI Taxonomy" id="1937190"/>
    <lineage>
        <taxon>Bacteria</taxon>
        <taxon>Bacillati</taxon>
        <taxon>Mycoplasmatota</taxon>
        <taxon>Mollicutes</taxon>
        <taxon>Mycoplasmataceae</taxon>
        <taxon>Mycoplasma</taxon>
    </lineage>
</organism>
<dbReference type="GO" id="GO:0050661">
    <property type="term" value="F:NADP binding"/>
    <property type="evidence" value="ECO:0007669"/>
    <property type="project" value="InterPro"/>
</dbReference>
<gene>
    <name evidence="9" type="ORF">C4B24_02060</name>
</gene>
<name>A0A4R0XLB1_9MOLU</name>
<dbReference type="PROSITE" id="PS00075">
    <property type="entry name" value="DHFR_1"/>
    <property type="match status" value="1"/>
</dbReference>
<dbReference type="Pfam" id="PF00186">
    <property type="entry name" value="DHFR_1"/>
    <property type="match status" value="1"/>
</dbReference>
<dbReference type="Proteomes" id="UP000294192">
    <property type="component" value="Unassembled WGS sequence"/>
</dbReference>
<dbReference type="PANTHER" id="PTHR48069:SF3">
    <property type="entry name" value="DIHYDROFOLATE REDUCTASE"/>
    <property type="match status" value="1"/>
</dbReference>
<evidence type="ECO:0000256" key="2">
    <source>
        <dbReference type="ARBA" id="ARBA00009539"/>
    </source>
</evidence>
<dbReference type="Gene3D" id="3.40.430.10">
    <property type="entry name" value="Dihydrofolate Reductase, subunit A"/>
    <property type="match status" value="1"/>
</dbReference>
<evidence type="ECO:0000313" key="9">
    <source>
        <dbReference type="EMBL" id="TCG11433.1"/>
    </source>
</evidence>
<keyword evidence="10" id="KW-1185">Reference proteome</keyword>